<keyword evidence="2" id="KW-1185">Reference proteome</keyword>
<dbReference type="AlphaFoldDB" id="A0A9P6HWA0"/>
<accession>A0A9P6HWA0</accession>
<dbReference type="PANTHER" id="PTHR46082">
    <property type="entry name" value="ATP/GTP-BINDING PROTEIN-RELATED"/>
    <property type="match status" value="1"/>
</dbReference>
<dbReference type="PANTHER" id="PTHR46082:SF11">
    <property type="entry name" value="AAA+ ATPASE DOMAIN-CONTAINING PROTEIN-RELATED"/>
    <property type="match status" value="1"/>
</dbReference>
<proteinExistence type="predicted"/>
<sequence length="338" mass="37710">MDIPQPEDYQIGWIYALQLELTAAKVFFDKEYPQPQDAAQNDNNNYVLGRMGKHHIVVAGLPLGQTGNNSAATVLKDMVRSYPNLRFVLMVGIGGGVPNAKNNLREECENEIHLGDVVVSAPSGQHGAVIQYDFGKEHQDRGFEFTGYQNLPSATLLGAIPTLQSNHDIDGTDSLANRIEERLNLKPKLRKTYGRPENKTDKLYSSDFVHVDGNATCNECDETKIIRRGREDEDKVPRVHYGLIASGNKVMRDAKQRDFLAKEKGVLCFEMEAGGLMNSWSCLVVRGICDYSDSHKHKKWQQYSALSAASYARELLDLIPQQRIGGDQKIADQISKDG</sequence>
<dbReference type="Gene3D" id="3.40.50.1580">
    <property type="entry name" value="Nucleoside phosphorylase domain"/>
    <property type="match status" value="1"/>
</dbReference>
<dbReference type="InterPro" id="IPR053137">
    <property type="entry name" value="NLR-like"/>
</dbReference>
<comment type="caution">
    <text evidence="1">The sequence shown here is derived from an EMBL/GenBank/DDBJ whole genome shotgun (WGS) entry which is preliminary data.</text>
</comment>
<dbReference type="RefSeq" id="XP_038741459.1">
    <property type="nucleotide sequence ID" value="XM_038893344.1"/>
</dbReference>
<reference evidence="1" key="1">
    <citation type="submission" date="2020-03" db="EMBL/GenBank/DDBJ databases">
        <authorList>
            <person name="He L."/>
        </authorList>
    </citation>
    <scope>NUCLEOTIDE SEQUENCE</scope>
    <source>
        <strain evidence="1">CkLH20</strain>
    </source>
</reference>
<dbReference type="GeneID" id="62166418"/>
<name>A0A9P6HWA0_9PEZI</name>
<dbReference type="InterPro" id="IPR035994">
    <property type="entry name" value="Nucleoside_phosphorylase_sf"/>
</dbReference>
<dbReference type="EMBL" id="JAATWM020000041">
    <property type="protein sequence ID" value="KAF9871998.1"/>
    <property type="molecule type" value="Genomic_DNA"/>
</dbReference>
<dbReference type="GO" id="GO:0009116">
    <property type="term" value="P:nucleoside metabolic process"/>
    <property type="evidence" value="ECO:0007669"/>
    <property type="project" value="InterPro"/>
</dbReference>
<gene>
    <name evidence="1" type="ORF">CkaCkLH20_10630</name>
</gene>
<organism evidence="1 2">
    <name type="scientific">Colletotrichum karsti</name>
    <dbReference type="NCBI Taxonomy" id="1095194"/>
    <lineage>
        <taxon>Eukaryota</taxon>
        <taxon>Fungi</taxon>
        <taxon>Dikarya</taxon>
        <taxon>Ascomycota</taxon>
        <taxon>Pezizomycotina</taxon>
        <taxon>Sordariomycetes</taxon>
        <taxon>Hypocreomycetidae</taxon>
        <taxon>Glomerellales</taxon>
        <taxon>Glomerellaceae</taxon>
        <taxon>Colletotrichum</taxon>
        <taxon>Colletotrichum boninense species complex</taxon>
    </lineage>
</organism>
<dbReference type="Proteomes" id="UP000781932">
    <property type="component" value="Unassembled WGS sequence"/>
</dbReference>
<reference evidence="1" key="2">
    <citation type="submission" date="2020-11" db="EMBL/GenBank/DDBJ databases">
        <title>Whole genome sequencing of Colletotrichum sp.</title>
        <authorList>
            <person name="Li H."/>
        </authorList>
    </citation>
    <scope>NUCLEOTIDE SEQUENCE</scope>
    <source>
        <strain evidence="1">CkLH20</strain>
    </source>
</reference>
<evidence type="ECO:0000313" key="2">
    <source>
        <dbReference type="Proteomes" id="UP000781932"/>
    </source>
</evidence>
<dbReference type="SUPFAM" id="SSF53167">
    <property type="entry name" value="Purine and uridine phosphorylases"/>
    <property type="match status" value="1"/>
</dbReference>
<dbReference type="OrthoDB" id="1577640at2759"/>
<evidence type="ECO:0008006" key="3">
    <source>
        <dbReference type="Google" id="ProtNLM"/>
    </source>
</evidence>
<protein>
    <recommendedName>
        <fullName evidence="3">Nucleoside phosphorylase domain-containing protein</fullName>
    </recommendedName>
</protein>
<evidence type="ECO:0000313" key="1">
    <source>
        <dbReference type="EMBL" id="KAF9871998.1"/>
    </source>
</evidence>
<dbReference type="GO" id="GO:0003824">
    <property type="term" value="F:catalytic activity"/>
    <property type="evidence" value="ECO:0007669"/>
    <property type="project" value="InterPro"/>
</dbReference>